<protein>
    <submittedName>
        <fullName evidence="3">Hemolysin-type calcium-binding repeat (2 copies)</fullName>
    </submittedName>
</protein>
<keyword evidence="2" id="KW-0964">Secreted</keyword>
<evidence type="ECO:0000313" key="3">
    <source>
        <dbReference type="EMBL" id="ERN43099.1"/>
    </source>
</evidence>
<dbReference type="GO" id="GO:0005576">
    <property type="term" value="C:extracellular region"/>
    <property type="evidence" value="ECO:0007669"/>
    <property type="project" value="UniProtKB-SubCell"/>
</dbReference>
<dbReference type="PATRIC" id="fig|582515.4.peg.191"/>
<dbReference type="OrthoDB" id="418880at2"/>
<dbReference type="PANTHER" id="PTHR38340">
    <property type="entry name" value="S-LAYER PROTEIN"/>
    <property type="match status" value="1"/>
</dbReference>
<dbReference type="PROSITE" id="PS00330">
    <property type="entry name" value="HEMOLYSIN_CALCIUM"/>
    <property type="match status" value="3"/>
</dbReference>
<dbReference type="PRINTS" id="PR00313">
    <property type="entry name" value="CABNDNGRPT"/>
</dbReference>
<comment type="caution">
    <text evidence="3">The sequence shown here is derived from an EMBL/GenBank/DDBJ whole genome shotgun (WGS) entry which is preliminary data.</text>
</comment>
<dbReference type="InterPro" id="IPR001343">
    <property type="entry name" value="Hemolysn_Ca-bd"/>
</dbReference>
<dbReference type="AlphaFoldDB" id="U5DR76"/>
<evidence type="ECO:0000256" key="2">
    <source>
        <dbReference type="ARBA" id="ARBA00022525"/>
    </source>
</evidence>
<gene>
    <name evidence="3" type="ORF">KR51_00001650</name>
</gene>
<organism evidence="3 4">
    <name type="scientific">Rubidibacter lacunae KORDI 51-2</name>
    <dbReference type="NCBI Taxonomy" id="582515"/>
    <lineage>
        <taxon>Bacteria</taxon>
        <taxon>Bacillati</taxon>
        <taxon>Cyanobacteriota</taxon>
        <taxon>Cyanophyceae</taxon>
        <taxon>Oscillatoriophycideae</taxon>
        <taxon>Chroococcales</taxon>
        <taxon>Aphanothecaceae</taxon>
        <taxon>Rubidibacter</taxon>
    </lineage>
</organism>
<dbReference type="Gene3D" id="2.150.10.10">
    <property type="entry name" value="Serralysin-like metalloprotease, C-terminal"/>
    <property type="match status" value="3"/>
</dbReference>
<dbReference type="PANTHER" id="PTHR38340:SF1">
    <property type="entry name" value="S-LAYER PROTEIN"/>
    <property type="match status" value="1"/>
</dbReference>
<dbReference type="InParanoid" id="U5DR76"/>
<evidence type="ECO:0000256" key="1">
    <source>
        <dbReference type="ARBA" id="ARBA00004613"/>
    </source>
</evidence>
<accession>U5DR76</accession>
<dbReference type="RefSeq" id="WP_022603852.1">
    <property type="nucleotide sequence ID" value="NZ_ASSJ01000003.1"/>
</dbReference>
<dbReference type="Proteomes" id="UP000016960">
    <property type="component" value="Unassembled WGS sequence"/>
</dbReference>
<dbReference type="EMBL" id="ASSJ01000003">
    <property type="protein sequence ID" value="ERN43099.1"/>
    <property type="molecule type" value="Genomic_DNA"/>
</dbReference>
<comment type="subcellular location">
    <subcellularLocation>
        <location evidence="1">Secreted</location>
    </subcellularLocation>
</comment>
<dbReference type="InterPro" id="IPR018511">
    <property type="entry name" value="Hemolysin-typ_Ca-bd_CS"/>
</dbReference>
<keyword evidence="4" id="KW-1185">Reference proteome</keyword>
<sequence length="404" mass="41627">MASILGTEGDDFLFDNPFEVDIINAFEGNDTIFLTNDGLDDTVFVEAGDDTMLINDRTGNNQIHGGAGQDTVDYSALGVSITLNAQGIAKSSGGFDFLDSVEVIIGATGAGIVNTIDGSLPPIFGGFNNFDVDLANDSLIVYGLPRGPLSFTVQNFSNVIGTQNDDTIRGDIDTNEFFGGAGNDVLYGGAGDDVLNGDTGNDVLFGDAGDDLLNGGTGRDVLFGGAGNDKLIGGTGDDVLNGNAGDDELFGGTGDDELFGGTGDDVLFGGTGNDVLFGGAGADVLAGVEGTVETDPLTGEFIFDFGPLGSNPGQGEIDELFGSSGPDIFIFGDLASGPFYVGGGNTDYAFIFFDPSVDTMVLDPNTPVIEIPGTLGDREFYWDLNSNGILDSADDLFAVAELPR</sequence>
<dbReference type="STRING" id="582515.KR51_00001650"/>
<dbReference type="InterPro" id="IPR011049">
    <property type="entry name" value="Serralysin-like_metalloprot_C"/>
</dbReference>
<dbReference type="GO" id="GO:0005509">
    <property type="term" value="F:calcium ion binding"/>
    <property type="evidence" value="ECO:0007669"/>
    <property type="project" value="InterPro"/>
</dbReference>
<dbReference type="InterPro" id="IPR050557">
    <property type="entry name" value="RTX_toxin/Mannuronan_C5-epim"/>
</dbReference>
<proteinExistence type="predicted"/>
<dbReference type="Pfam" id="PF00353">
    <property type="entry name" value="HemolysinCabind"/>
    <property type="match status" value="4"/>
</dbReference>
<dbReference type="SUPFAM" id="SSF51120">
    <property type="entry name" value="beta-Roll"/>
    <property type="match status" value="3"/>
</dbReference>
<dbReference type="Gene3D" id="2.160.20.160">
    <property type="match status" value="1"/>
</dbReference>
<dbReference type="eggNOG" id="COG2931">
    <property type="taxonomic scope" value="Bacteria"/>
</dbReference>
<name>U5DR76_9CHRO</name>
<reference evidence="3 4" key="1">
    <citation type="submission" date="2013-05" db="EMBL/GenBank/DDBJ databases">
        <title>Draft genome sequence of Rubidibacter lacunae KORDI 51-2.</title>
        <authorList>
            <person name="Choi D.H."/>
            <person name="Noh J.H."/>
            <person name="Kwon K.-K."/>
            <person name="Lee J.-H."/>
            <person name="Ryu J.-Y."/>
        </authorList>
    </citation>
    <scope>NUCLEOTIDE SEQUENCE [LARGE SCALE GENOMIC DNA]</scope>
    <source>
        <strain evidence="3 4">KORDI 51-2</strain>
    </source>
</reference>
<evidence type="ECO:0000313" key="4">
    <source>
        <dbReference type="Proteomes" id="UP000016960"/>
    </source>
</evidence>